<feature type="transmembrane region" description="Helical" evidence="1">
    <location>
        <begin position="46"/>
        <end position="65"/>
    </location>
</feature>
<proteinExistence type="inferred from homology"/>
<evidence type="ECO:0000313" key="4">
    <source>
        <dbReference type="EMBL" id="KAK3203295.1"/>
    </source>
</evidence>
<comment type="similarity">
    <text evidence="1">Belongs to the lunapark family.</text>
</comment>
<dbReference type="EMBL" id="WVTA01000011">
    <property type="protein sequence ID" value="KAK3203295.1"/>
    <property type="molecule type" value="Genomic_DNA"/>
</dbReference>
<dbReference type="PANTHER" id="PTHR22166:SF12">
    <property type="entry name" value="ENDOPLASMIC RETICULUM JUNCTION FORMATION PROTEIN LUNAPARK"/>
    <property type="match status" value="1"/>
</dbReference>
<dbReference type="PANTHER" id="PTHR22166">
    <property type="entry name" value="ENDOPLASMIC RETICULUM JUNCTION FORMATION PROTEIN LUNAPARK"/>
    <property type="match status" value="1"/>
</dbReference>
<evidence type="ECO:0000256" key="2">
    <source>
        <dbReference type="SAM" id="MobiDB-lite"/>
    </source>
</evidence>
<feature type="region of interest" description="Disordered" evidence="2">
    <location>
        <begin position="139"/>
        <end position="219"/>
    </location>
</feature>
<evidence type="ECO:0000256" key="1">
    <source>
        <dbReference type="RuleBase" id="RU367073"/>
    </source>
</evidence>
<comment type="caution">
    <text evidence="4">The sequence shown here is derived from an EMBL/GenBank/DDBJ whole genome shotgun (WGS) entry which is preliminary data.</text>
</comment>
<comment type="subcellular location">
    <subcellularLocation>
        <location evidence="1">Endoplasmic reticulum membrane</location>
        <topology evidence="1">Multi-pass membrane protein</topology>
    </subcellularLocation>
</comment>
<keyword evidence="1" id="KW-0256">Endoplasmic reticulum</keyword>
<keyword evidence="1" id="KW-0862">Zinc</keyword>
<keyword evidence="1" id="KW-1133">Transmembrane helix</keyword>
<reference evidence="4 5" key="1">
    <citation type="submission" date="2021-02" db="EMBL/GenBank/DDBJ databases">
        <title>Genome assembly of Pseudopithomyces chartarum.</title>
        <authorList>
            <person name="Jauregui R."/>
            <person name="Singh J."/>
            <person name="Voisey C."/>
        </authorList>
    </citation>
    <scope>NUCLEOTIDE SEQUENCE [LARGE SCALE GENOMIC DNA]</scope>
    <source>
        <strain evidence="4 5">AGR01</strain>
    </source>
</reference>
<gene>
    <name evidence="4" type="ORF">GRF29_112g819975</name>
</gene>
<dbReference type="Pfam" id="PF10058">
    <property type="entry name" value="Zn_ribbon_10"/>
    <property type="match status" value="1"/>
</dbReference>
<evidence type="ECO:0000313" key="5">
    <source>
        <dbReference type="Proteomes" id="UP001280581"/>
    </source>
</evidence>
<dbReference type="GO" id="GO:1903373">
    <property type="term" value="P:positive regulation of endoplasmic reticulum tubular network organization"/>
    <property type="evidence" value="ECO:0007669"/>
    <property type="project" value="UniProtKB-UniRule"/>
</dbReference>
<evidence type="ECO:0000259" key="3">
    <source>
        <dbReference type="Pfam" id="PF10058"/>
    </source>
</evidence>
<feature type="domain" description="Lunapark zinc ribbon" evidence="3">
    <location>
        <begin position="247"/>
        <end position="303"/>
    </location>
</feature>
<dbReference type="InterPro" id="IPR040115">
    <property type="entry name" value="Lnp"/>
</dbReference>
<comment type="function">
    <text evidence="1">Plays a role in determining ER morphology.</text>
</comment>
<dbReference type="GO" id="GO:0098826">
    <property type="term" value="C:endoplasmic reticulum tubular network membrane"/>
    <property type="evidence" value="ECO:0007669"/>
    <property type="project" value="UniProtKB-UniRule"/>
</dbReference>
<dbReference type="InterPro" id="IPR019273">
    <property type="entry name" value="Lunapark_Znf"/>
</dbReference>
<keyword evidence="1" id="KW-0472">Membrane</keyword>
<comment type="domain">
    <text evidence="1">The C4-type zinc finger motif is necessary both for its ER three-way tubular junction localization and formation.</text>
</comment>
<name>A0AAN6LV31_9PLEO</name>
<dbReference type="GO" id="GO:0008270">
    <property type="term" value="F:zinc ion binding"/>
    <property type="evidence" value="ECO:0007669"/>
    <property type="project" value="UniProtKB-KW"/>
</dbReference>
<sequence>MVSFWPFKSSEDAAYFEKTLSTLTGKIQRAAARNDAMRQRSRRIRVMWTLWAGFAYIFAALFWSLVVGYKNWGRTEYTAVAGGPLLIYIVRTITTRLYDWRISSTDTYIKTLSKERDGTIERLKESTKYNSTQQLLEKYGNQPKSKSPATPAGKKSQDPQKPAPAPGSRTGIAPPPTANIQRPSNPHPGPPHPPTSPAASPQGPPALPPPPPTEAPGAEFAPNAFSAAELTKQYSSAPAPTFTETHWYDRIMDALLGEDETQAKNRLALVCSECRLVNGQAPPGARSLEDVGRWRCGECRAWNGKEKVEEVAVSKLVQGWEQERQARDTELSGTEGGIDSDDRVLEDDVADERSGVEVVEESAIEVPVVERTTRSKSKAKGKK</sequence>
<keyword evidence="1" id="KW-0812">Transmembrane</keyword>
<dbReference type="AlphaFoldDB" id="A0AAN6LV31"/>
<feature type="compositionally biased region" description="Pro residues" evidence="2">
    <location>
        <begin position="185"/>
        <end position="214"/>
    </location>
</feature>
<keyword evidence="5" id="KW-1185">Reference proteome</keyword>
<dbReference type="GO" id="GO:0071788">
    <property type="term" value="P:endoplasmic reticulum tubular network maintenance"/>
    <property type="evidence" value="ECO:0007669"/>
    <property type="project" value="UniProtKB-UniRule"/>
</dbReference>
<dbReference type="Proteomes" id="UP001280581">
    <property type="component" value="Unassembled WGS sequence"/>
</dbReference>
<comment type="caution">
    <text evidence="1">Lacks conserved residue(s) required for the propagation of feature annotation.</text>
</comment>
<organism evidence="4 5">
    <name type="scientific">Pseudopithomyces chartarum</name>
    <dbReference type="NCBI Taxonomy" id="1892770"/>
    <lineage>
        <taxon>Eukaryota</taxon>
        <taxon>Fungi</taxon>
        <taxon>Dikarya</taxon>
        <taxon>Ascomycota</taxon>
        <taxon>Pezizomycotina</taxon>
        <taxon>Dothideomycetes</taxon>
        <taxon>Pleosporomycetidae</taxon>
        <taxon>Pleosporales</taxon>
        <taxon>Massarineae</taxon>
        <taxon>Didymosphaeriaceae</taxon>
        <taxon>Pseudopithomyces</taxon>
    </lineage>
</organism>
<keyword evidence="1" id="KW-0863">Zinc-finger</keyword>
<feature type="region of interest" description="Disordered" evidence="2">
    <location>
        <begin position="322"/>
        <end position="343"/>
    </location>
</feature>
<protein>
    <recommendedName>
        <fullName evidence="1">Endoplasmic reticulum junction formation protein lunapark</fullName>
    </recommendedName>
</protein>
<accession>A0AAN6LV31</accession>
<keyword evidence="1" id="KW-0479">Metal-binding</keyword>